<evidence type="ECO:0000256" key="4">
    <source>
        <dbReference type="ARBA" id="ARBA00022795"/>
    </source>
</evidence>
<dbReference type="Gene3D" id="3.30.2320.30">
    <property type="entry name" value="ATP synthase, E subunit, C-terminal"/>
    <property type="match status" value="1"/>
</dbReference>
<sequence length="204" mass="21581">MGYVAEYDFETLDPVTPPMAPADQAAAVMDVLAEARAEADQIRRQALEEGYTAGRHEALEALAPALAALAAATEEVRASQAAAAEELERRAVELGLALASKVLVGALSVEPERVLNSVEGALRGIVERERVIVMVNPEDLDIVHGAAEELKATLGGIEHCVIEAERRVGRGGCIVRTPVGDVDARIETKLERASEVVAAALGRK</sequence>
<keyword evidence="5" id="KW-0653">Protein transport</keyword>
<dbReference type="SUPFAM" id="SSF160527">
    <property type="entry name" value="V-type ATPase subunit E-like"/>
    <property type="match status" value="1"/>
</dbReference>
<evidence type="ECO:0000256" key="1">
    <source>
        <dbReference type="ARBA" id="ARBA00003041"/>
    </source>
</evidence>
<gene>
    <name evidence="8" type="ORF">OJ962_19850</name>
</gene>
<comment type="similarity">
    <text evidence="2">Belongs to the FliH family.</text>
</comment>
<proteinExistence type="inferred from homology"/>
<dbReference type="InterPro" id="IPR051472">
    <property type="entry name" value="T3SS_Stator/FliH"/>
</dbReference>
<dbReference type="InterPro" id="IPR038495">
    <property type="entry name" value="ATPase_E_C"/>
</dbReference>
<dbReference type="InterPro" id="IPR018035">
    <property type="entry name" value="Flagellar_FliH/T3SS_HrpE"/>
</dbReference>
<dbReference type="EMBL" id="JAPCID010000029">
    <property type="protein sequence ID" value="MDA0139766.1"/>
    <property type="molecule type" value="Genomic_DNA"/>
</dbReference>
<evidence type="ECO:0000256" key="5">
    <source>
        <dbReference type="ARBA" id="ARBA00022927"/>
    </source>
</evidence>
<comment type="caution">
    <text evidence="8">The sequence shown here is derived from an EMBL/GenBank/DDBJ whole genome shotgun (WGS) entry which is preliminary data.</text>
</comment>
<keyword evidence="6" id="KW-1006">Bacterial flagellum protein export</keyword>
<evidence type="ECO:0000256" key="3">
    <source>
        <dbReference type="ARBA" id="ARBA00022448"/>
    </source>
</evidence>
<comment type="function">
    <text evidence="1">Needed for flagellar regrowth and assembly.</text>
</comment>
<protein>
    <submittedName>
        <fullName evidence="8">FliH/SctL family protein</fullName>
    </submittedName>
</protein>
<evidence type="ECO:0000259" key="7">
    <source>
        <dbReference type="Pfam" id="PF02108"/>
    </source>
</evidence>
<accession>A0ABT4RMH3</accession>
<dbReference type="Proteomes" id="UP001147700">
    <property type="component" value="Unassembled WGS sequence"/>
</dbReference>
<dbReference type="PANTHER" id="PTHR34982">
    <property type="entry name" value="YOP PROTEINS TRANSLOCATION PROTEIN L"/>
    <property type="match status" value="1"/>
</dbReference>
<evidence type="ECO:0000256" key="6">
    <source>
        <dbReference type="ARBA" id="ARBA00023225"/>
    </source>
</evidence>
<feature type="domain" description="Flagellar assembly protein FliH/Type III secretion system HrpE" evidence="7">
    <location>
        <begin position="67"/>
        <end position="192"/>
    </location>
</feature>
<keyword evidence="4" id="KW-1005">Bacterial flagellum biogenesis</keyword>
<dbReference type="RefSeq" id="WP_202954552.1">
    <property type="nucleotide sequence ID" value="NZ_JAPCID010000029.1"/>
</dbReference>
<keyword evidence="9" id="KW-1185">Reference proteome</keyword>
<keyword evidence="3" id="KW-0813">Transport</keyword>
<reference evidence="8" key="1">
    <citation type="submission" date="2022-10" db="EMBL/GenBank/DDBJ databases">
        <title>The WGS of Solirubrobacter sp. CPCC 204708.</title>
        <authorList>
            <person name="Jiang Z."/>
        </authorList>
    </citation>
    <scope>NUCLEOTIDE SEQUENCE</scope>
    <source>
        <strain evidence="8">CPCC 204708</strain>
    </source>
</reference>
<name>A0ABT4RMH3_9ACTN</name>
<dbReference type="Pfam" id="PF02108">
    <property type="entry name" value="FliH"/>
    <property type="match status" value="1"/>
</dbReference>
<evidence type="ECO:0000313" key="9">
    <source>
        <dbReference type="Proteomes" id="UP001147700"/>
    </source>
</evidence>
<organism evidence="8 9">
    <name type="scientific">Solirubrobacter deserti</name>
    <dbReference type="NCBI Taxonomy" id="2282478"/>
    <lineage>
        <taxon>Bacteria</taxon>
        <taxon>Bacillati</taxon>
        <taxon>Actinomycetota</taxon>
        <taxon>Thermoleophilia</taxon>
        <taxon>Solirubrobacterales</taxon>
        <taxon>Solirubrobacteraceae</taxon>
        <taxon>Solirubrobacter</taxon>
    </lineage>
</organism>
<evidence type="ECO:0000256" key="2">
    <source>
        <dbReference type="ARBA" id="ARBA00006602"/>
    </source>
</evidence>
<dbReference type="PANTHER" id="PTHR34982:SF1">
    <property type="entry name" value="FLAGELLAR ASSEMBLY PROTEIN FLIH"/>
    <property type="match status" value="1"/>
</dbReference>
<evidence type="ECO:0000313" key="8">
    <source>
        <dbReference type="EMBL" id="MDA0139766.1"/>
    </source>
</evidence>